<reference evidence="4" key="1">
    <citation type="journal article" date="2019" name="Int. J. Syst. Evol. Microbiol.">
        <title>The Global Catalogue of Microorganisms (GCM) 10K type strain sequencing project: providing services to taxonomists for standard genome sequencing and annotation.</title>
        <authorList>
            <consortium name="The Broad Institute Genomics Platform"/>
            <consortium name="The Broad Institute Genome Sequencing Center for Infectious Disease"/>
            <person name="Wu L."/>
            <person name="Ma J."/>
        </authorList>
    </citation>
    <scope>NUCLEOTIDE SEQUENCE [LARGE SCALE GENOMIC DNA]</scope>
    <source>
        <strain evidence="4">CCM 2767</strain>
    </source>
</reference>
<feature type="domain" description="FecR N-terminal" evidence="2">
    <location>
        <begin position="16"/>
        <end position="57"/>
    </location>
</feature>
<dbReference type="Gene3D" id="2.60.120.1440">
    <property type="match status" value="1"/>
</dbReference>
<dbReference type="InterPro" id="IPR012373">
    <property type="entry name" value="Ferrdict_sens_TM"/>
</dbReference>
<evidence type="ECO:0000313" key="4">
    <source>
        <dbReference type="Proteomes" id="UP000642180"/>
    </source>
</evidence>
<name>A0A8J3AZQ3_9BURK</name>
<dbReference type="Pfam" id="PF04773">
    <property type="entry name" value="FecR"/>
    <property type="match status" value="1"/>
</dbReference>
<dbReference type="EMBL" id="BMDI01000002">
    <property type="protein sequence ID" value="GGI20844.1"/>
    <property type="molecule type" value="Genomic_DNA"/>
</dbReference>
<organism evidence="3 4">
    <name type="scientific">Oxalicibacterium faecigallinarum</name>
    <dbReference type="NCBI Taxonomy" id="573741"/>
    <lineage>
        <taxon>Bacteria</taxon>
        <taxon>Pseudomonadati</taxon>
        <taxon>Pseudomonadota</taxon>
        <taxon>Betaproteobacteria</taxon>
        <taxon>Burkholderiales</taxon>
        <taxon>Oxalobacteraceae</taxon>
        <taxon>Oxalicibacterium</taxon>
    </lineage>
</organism>
<dbReference type="PIRSF" id="PIRSF018266">
    <property type="entry name" value="FecR"/>
    <property type="match status" value="1"/>
</dbReference>
<evidence type="ECO:0000259" key="1">
    <source>
        <dbReference type="Pfam" id="PF04773"/>
    </source>
</evidence>
<dbReference type="PANTHER" id="PTHR30273:SF2">
    <property type="entry name" value="PROTEIN FECR"/>
    <property type="match status" value="1"/>
</dbReference>
<dbReference type="InterPro" id="IPR032623">
    <property type="entry name" value="FecR_N"/>
</dbReference>
<evidence type="ECO:0000259" key="2">
    <source>
        <dbReference type="Pfam" id="PF16220"/>
    </source>
</evidence>
<dbReference type="AlphaFoldDB" id="A0A8J3AZQ3"/>
<protein>
    <submittedName>
        <fullName evidence="3">Sensor</fullName>
    </submittedName>
</protein>
<comment type="caution">
    <text evidence="3">The sequence shown here is derived from an EMBL/GenBank/DDBJ whole genome shotgun (WGS) entry which is preliminary data.</text>
</comment>
<accession>A0A8J3AZQ3</accession>
<gene>
    <name evidence="3" type="ORF">GCM10008066_26060</name>
</gene>
<sequence length="330" mass="37107">MSAQFPISPIPEQVQQQAAEWLVELQSADVADETRQRWQQWRDAHSDHAHAWQRIEAFGERLQGLSSPLAHAALTQPKTAGRRRAVKTLAIMLFAGSTTWLVGREAPIDQWTADRRTGVGERTRITLDDGTQLQLNAETAINIEYTETQRLVRLVRGELLVVTAPDPLVTRSGSRPFLIETAHGKMRALGTRFLVQQRDDQQGHSLVAVYEGAVEVRPGHVETPRIVRDGQQTSFSQDRFEEIEEADDNAIAWTDGMLVVRDMPLGAFLQALGPHRRGYLGCDATVANLKVTGTYPLADTDKILDMLRKTLPVDIRFVTRYWVKVEPTRT</sequence>
<dbReference type="Proteomes" id="UP000642180">
    <property type="component" value="Unassembled WGS sequence"/>
</dbReference>
<dbReference type="GO" id="GO:0016989">
    <property type="term" value="F:sigma factor antagonist activity"/>
    <property type="evidence" value="ECO:0007669"/>
    <property type="project" value="TreeGrafter"/>
</dbReference>
<evidence type="ECO:0000313" key="3">
    <source>
        <dbReference type="EMBL" id="GGI20844.1"/>
    </source>
</evidence>
<dbReference type="PANTHER" id="PTHR30273">
    <property type="entry name" value="PERIPLASMIC SIGNAL SENSOR AND SIGMA FACTOR ACTIVATOR FECR-RELATED"/>
    <property type="match status" value="1"/>
</dbReference>
<keyword evidence="4" id="KW-1185">Reference proteome</keyword>
<dbReference type="InterPro" id="IPR006860">
    <property type="entry name" value="FecR"/>
</dbReference>
<dbReference type="Pfam" id="PF16220">
    <property type="entry name" value="DUF4880"/>
    <property type="match status" value="1"/>
</dbReference>
<feature type="domain" description="FecR protein" evidence="1">
    <location>
        <begin position="116"/>
        <end position="215"/>
    </location>
</feature>
<proteinExistence type="predicted"/>